<evidence type="ECO:0000256" key="9">
    <source>
        <dbReference type="ARBA" id="ARBA00022737"/>
    </source>
</evidence>
<dbReference type="PANTHER" id="PTHR11224">
    <property type="entry name" value="MAKORIN-RELATED"/>
    <property type="match status" value="1"/>
</dbReference>
<evidence type="ECO:0000256" key="8">
    <source>
        <dbReference type="ARBA" id="ARBA00022723"/>
    </source>
</evidence>
<dbReference type="Gene3D" id="1.20.120.1350">
    <property type="entry name" value="Pneumovirus matrix protein 2 (M2), zinc-binding domain"/>
    <property type="match status" value="1"/>
</dbReference>
<comment type="catalytic activity">
    <reaction evidence="1">
        <text>S-ubiquitinyl-[E2 ubiquitin-conjugating enzyme]-L-cysteine + [acceptor protein]-L-lysine = [E2 ubiquitin-conjugating enzyme]-L-cysteine + N(6)-ubiquitinyl-[acceptor protein]-L-lysine.</text>
        <dbReference type="EC" id="2.3.2.27"/>
    </reaction>
</comment>
<dbReference type="InterPro" id="IPR013083">
    <property type="entry name" value="Znf_RING/FYVE/PHD"/>
</dbReference>
<dbReference type="InterPro" id="IPR017907">
    <property type="entry name" value="Znf_RING_CS"/>
</dbReference>
<keyword evidence="7" id="KW-0808">Transferase</keyword>
<comment type="subcellular location">
    <subcellularLocation>
        <location evidence="3">Cytoplasm</location>
    </subcellularLocation>
    <subcellularLocation>
        <location evidence="2">Nucleus</location>
    </subcellularLocation>
</comment>
<evidence type="ECO:0000256" key="6">
    <source>
        <dbReference type="ARBA" id="ARBA00022490"/>
    </source>
</evidence>
<dbReference type="Pfam" id="PF00097">
    <property type="entry name" value="zf-C3HC4"/>
    <property type="match status" value="1"/>
</dbReference>
<keyword evidence="14" id="KW-0539">Nucleus</keyword>
<name>A0AAV2MI25_KNICA</name>
<dbReference type="SMART" id="SM00184">
    <property type="entry name" value="RING"/>
    <property type="match status" value="1"/>
</dbReference>
<evidence type="ECO:0000256" key="13">
    <source>
        <dbReference type="ARBA" id="ARBA00022833"/>
    </source>
</evidence>
<evidence type="ECO:0000256" key="15">
    <source>
        <dbReference type="ARBA" id="ARBA00029530"/>
    </source>
</evidence>
<keyword evidence="10 17" id="KW-0863">Zinc-finger</keyword>
<feature type="zinc finger region" description="C3H1-type" evidence="17">
    <location>
        <begin position="2"/>
        <end position="29"/>
    </location>
</feature>
<feature type="domain" description="RING-type" evidence="19">
    <location>
        <begin position="180"/>
        <end position="233"/>
    </location>
</feature>
<feature type="zinc finger region" description="C3H1-type" evidence="17">
    <location>
        <begin position="31"/>
        <end position="58"/>
    </location>
</feature>
<feature type="domain" description="C3H1-type" evidence="20">
    <location>
        <begin position="262"/>
        <end position="291"/>
    </location>
</feature>
<dbReference type="SMART" id="SM00356">
    <property type="entry name" value="ZnF_C3H1"/>
    <property type="match status" value="4"/>
</dbReference>
<evidence type="ECO:0000256" key="12">
    <source>
        <dbReference type="ARBA" id="ARBA00022786"/>
    </source>
</evidence>
<evidence type="ECO:0000256" key="11">
    <source>
        <dbReference type="ARBA" id="ARBA00022782"/>
    </source>
</evidence>
<feature type="domain" description="C3H1-type" evidence="20">
    <location>
        <begin position="31"/>
        <end position="58"/>
    </location>
</feature>
<proteinExistence type="predicted"/>
<evidence type="ECO:0000256" key="10">
    <source>
        <dbReference type="ARBA" id="ARBA00022771"/>
    </source>
</evidence>
<dbReference type="GO" id="GO:0005737">
    <property type="term" value="C:cytoplasm"/>
    <property type="evidence" value="ECO:0007669"/>
    <property type="project" value="UniProtKB-SubCell"/>
</dbReference>
<evidence type="ECO:0000313" key="22">
    <source>
        <dbReference type="Proteomes" id="UP001497482"/>
    </source>
</evidence>
<accession>A0AAV2MI25</accession>
<dbReference type="SUPFAM" id="SSF57850">
    <property type="entry name" value="RING/U-box"/>
    <property type="match status" value="1"/>
</dbReference>
<dbReference type="Pfam" id="PF00642">
    <property type="entry name" value="zf-CCCH"/>
    <property type="match status" value="3"/>
</dbReference>
<evidence type="ECO:0000256" key="7">
    <source>
        <dbReference type="ARBA" id="ARBA00022679"/>
    </source>
</evidence>
<dbReference type="EMBL" id="OZ035830">
    <property type="protein sequence ID" value="CAL1612939.1"/>
    <property type="molecule type" value="Genomic_DNA"/>
</dbReference>
<dbReference type="Gene3D" id="2.30.30.1190">
    <property type="match status" value="1"/>
</dbReference>
<dbReference type="InterPro" id="IPR036855">
    <property type="entry name" value="Znf_CCCH_sf"/>
</dbReference>
<dbReference type="PROSITE" id="PS50089">
    <property type="entry name" value="ZF_RING_2"/>
    <property type="match status" value="1"/>
</dbReference>
<gene>
    <name evidence="21" type="ORF">KC01_LOCUS39218</name>
</gene>
<dbReference type="InterPro" id="IPR018957">
    <property type="entry name" value="Znf_C3HC4_RING-type"/>
</dbReference>
<dbReference type="EC" id="2.3.2.27" evidence="5"/>
<keyword evidence="13 17" id="KW-0862">Zinc</keyword>
<dbReference type="AlphaFoldDB" id="A0AAV2MI25"/>
<dbReference type="GO" id="GO:0005634">
    <property type="term" value="C:nucleus"/>
    <property type="evidence" value="ECO:0007669"/>
    <property type="project" value="UniProtKB-SubCell"/>
</dbReference>
<keyword evidence="9" id="KW-0677">Repeat</keyword>
<feature type="zinc finger region" description="C3H1-type" evidence="17">
    <location>
        <begin position="262"/>
        <end position="291"/>
    </location>
</feature>
<dbReference type="Pfam" id="PF14608">
    <property type="entry name" value="zf-CCCH_2"/>
    <property type="match status" value="1"/>
</dbReference>
<evidence type="ECO:0000256" key="3">
    <source>
        <dbReference type="ARBA" id="ARBA00004496"/>
    </source>
</evidence>
<dbReference type="PROSITE" id="PS50103">
    <property type="entry name" value="ZF_C3H1"/>
    <property type="match status" value="4"/>
</dbReference>
<dbReference type="PROSITE" id="PS00518">
    <property type="entry name" value="ZF_RING_1"/>
    <property type="match status" value="1"/>
</dbReference>
<keyword evidence="11" id="KW-0221">Differentiation</keyword>
<keyword evidence="6" id="KW-0963">Cytoplasm</keyword>
<feature type="zinc finger region" description="C3H1-type" evidence="17">
    <location>
        <begin position="107"/>
        <end position="134"/>
    </location>
</feature>
<dbReference type="InterPro" id="IPR000571">
    <property type="entry name" value="Znf_CCCH"/>
</dbReference>
<evidence type="ECO:0000256" key="4">
    <source>
        <dbReference type="ARBA" id="ARBA00004906"/>
    </source>
</evidence>
<dbReference type="InterPro" id="IPR045072">
    <property type="entry name" value="MKRN-like"/>
</dbReference>
<feature type="region of interest" description="Disordered" evidence="18">
    <location>
        <begin position="326"/>
        <end position="381"/>
    </location>
</feature>
<keyword evidence="22" id="KW-1185">Reference proteome</keyword>
<dbReference type="GO" id="GO:0061630">
    <property type="term" value="F:ubiquitin protein ligase activity"/>
    <property type="evidence" value="ECO:0007669"/>
    <property type="project" value="UniProtKB-EC"/>
</dbReference>
<evidence type="ECO:0000256" key="5">
    <source>
        <dbReference type="ARBA" id="ARBA00012483"/>
    </source>
</evidence>
<dbReference type="Proteomes" id="UP001497482">
    <property type="component" value="Chromosome 8"/>
</dbReference>
<dbReference type="PANTHER" id="PTHR11224:SF17">
    <property type="entry name" value="E3 UBIQUITIN-PROTEIN LIGASE MAKORIN-2"/>
    <property type="match status" value="1"/>
</dbReference>
<feature type="domain" description="C3H1-type" evidence="20">
    <location>
        <begin position="107"/>
        <end position="134"/>
    </location>
</feature>
<dbReference type="GO" id="GO:0000209">
    <property type="term" value="P:protein polyubiquitination"/>
    <property type="evidence" value="ECO:0007669"/>
    <property type="project" value="InterPro"/>
</dbReference>
<evidence type="ECO:0000256" key="18">
    <source>
        <dbReference type="SAM" id="MobiDB-lite"/>
    </source>
</evidence>
<dbReference type="InterPro" id="IPR001841">
    <property type="entry name" value="Znf_RING"/>
</dbReference>
<dbReference type="Gene3D" id="4.10.1000.10">
    <property type="entry name" value="Zinc finger, CCCH-type"/>
    <property type="match status" value="2"/>
</dbReference>
<dbReference type="GO" id="GO:0030154">
    <property type="term" value="P:cell differentiation"/>
    <property type="evidence" value="ECO:0007669"/>
    <property type="project" value="UniProtKB-KW"/>
</dbReference>
<evidence type="ECO:0000256" key="14">
    <source>
        <dbReference type="ARBA" id="ARBA00023242"/>
    </source>
</evidence>
<evidence type="ECO:0000259" key="20">
    <source>
        <dbReference type="PROSITE" id="PS50103"/>
    </source>
</evidence>
<comment type="pathway">
    <text evidence="4">Protein modification; protein ubiquitination.</text>
</comment>
<sequence length="381" mass="42693">MGTKHVTCRYFLHGVCREGSNCHFSHDLNNSAPSLICRYYRRGVCAYGDRCRYDHVKDTPREGGVTAPTGGGAPAAVLSSAAPPAVFFPPQTYVEATRSGLQPAVAADSAQLCPYLVMGECRYGDQCVYLHGDRCEVCNLHLLHPTDAEQRREHEKMCLSEFEADMEQAFAAQKSQDKVCSICMEVVVQKVSQSERRFGILSSCDHCFCLSCIRKWRHAPFSNDVVKACPECRIPSELVIPSVHWVQDPTQKNQLVALFKTAVSKKPCKFFLEGRGSCPFGDRCLYLHQDPFGRRPEPERVRKQLGPEGTVRFMNTVRLWDFIEERETREAPPSGDVTHETPSTDDVNREAPPTDFTAQGGVTAEEEELSRRLLHLSTSDT</sequence>
<dbReference type="SUPFAM" id="SSF90229">
    <property type="entry name" value="CCCH zinc finger"/>
    <property type="match status" value="3"/>
</dbReference>
<feature type="domain" description="C3H1-type" evidence="20">
    <location>
        <begin position="2"/>
        <end position="29"/>
    </location>
</feature>
<dbReference type="GO" id="GO:0008270">
    <property type="term" value="F:zinc ion binding"/>
    <property type="evidence" value="ECO:0007669"/>
    <property type="project" value="UniProtKB-KW"/>
</dbReference>
<evidence type="ECO:0000256" key="17">
    <source>
        <dbReference type="PROSITE-ProRule" id="PRU00723"/>
    </source>
</evidence>
<evidence type="ECO:0000259" key="19">
    <source>
        <dbReference type="PROSITE" id="PS50089"/>
    </source>
</evidence>
<dbReference type="Gene3D" id="3.30.40.10">
    <property type="entry name" value="Zinc/RING finger domain, C3HC4 (zinc finger)"/>
    <property type="match status" value="1"/>
</dbReference>
<evidence type="ECO:0000256" key="2">
    <source>
        <dbReference type="ARBA" id="ARBA00004123"/>
    </source>
</evidence>
<organism evidence="21 22">
    <name type="scientific">Knipowitschia caucasica</name>
    <name type="common">Caucasian dwarf goby</name>
    <name type="synonym">Pomatoschistus caucasicus</name>
    <dbReference type="NCBI Taxonomy" id="637954"/>
    <lineage>
        <taxon>Eukaryota</taxon>
        <taxon>Metazoa</taxon>
        <taxon>Chordata</taxon>
        <taxon>Craniata</taxon>
        <taxon>Vertebrata</taxon>
        <taxon>Euteleostomi</taxon>
        <taxon>Actinopterygii</taxon>
        <taxon>Neopterygii</taxon>
        <taxon>Teleostei</taxon>
        <taxon>Neoteleostei</taxon>
        <taxon>Acanthomorphata</taxon>
        <taxon>Gobiaria</taxon>
        <taxon>Gobiiformes</taxon>
        <taxon>Gobioidei</taxon>
        <taxon>Gobiidae</taxon>
        <taxon>Gobiinae</taxon>
        <taxon>Knipowitschia</taxon>
    </lineage>
</organism>
<reference evidence="21 22" key="1">
    <citation type="submission" date="2024-04" db="EMBL/GenBank/DDBJ databases">
        <authorList>
            <person name="Waldvogel A.-M."/>
            <person name="Schoenle A."/>
        </authorList>
    </citation>
    <scope>NUCLEOTIDE SEQUENCE [LARGE SCALE GENOMIC DNA]</scope>
</reference>
<evidence type="ECO:0000313" key="21">
    <source>
        <dbReference type="EMBL" id="CAL1612939.1"/>
    </source>
</evidence>
<dbReference type="FunFam" id="3.30.40.10:FF:000117">
    <property type="entry name" value="Probable E3 ubiquitin-protein ligase makorin-1"/>
    <property type="match status" value="1"/>
</dbReference>
<keyword evidence="12" id="KW-0833">Ubl conjugation pathway</keyword>
<keyword evidence="8 17" id="KW-0479">Metal-binding</keyword>
<evidence type="ECO:0000256" key="1">
    <source>
        <dbReference type="ARBA" id="ARBA00000900"/>
    </source>
</evidence>
<evidence type="ECO:0000256" key="16">
    <source>
        <dbReference type="ARBA" id="ARBA00030863"/>
    </source>
</evidence>
<protein>
    <recommendedName>
        <fullName evidence="15">E3 ubiquitin-protein ligase makorin-2</fullName>
        <ecNumber evidence="5">2.3.2.27</ecNumber>
    </recommendedName>
    <alternativeName>
        <fullName evidence="16">RING-type E3 ubiquitin transferase makorin-2</fullName>
    </alternativeName>
</protein>